<dbReference type="InterPro" id="IPR000184">
    <property type="entry name" value="Bac_surfAg_D15"/>
</dbReference>
<name>A0A538SL81_UNCEI</name>
<dbReference type="InterPro" id="IPR011659">
    <property type="entry name" value="WD40"/>
</dbReference>
<sequence length="1056" mass="117685">MRTAQLRLQLVLLLLGLGASAPAHAQYFGQNKVQYRRYDWRSIASDHFEVYFYPGLDSLAMRVLDLAEKTNGMMSARMGHTLGRKIPIILYGSHNDFSQTNVTPELIDAGTGGFTEVLRNRVVLPFTGSYEDLRHVVVHELTHAFMFDMLYGGSAASLIARQSFYSVPLWFAEGLAEYFSLGLEPNAEMFLRDGIVEGYLPPIAYSGGYLVYKQGQSALSFLVDRFGEDRLRDVLRRLRQMRNFDRAFERSVGMPVAKFDEQWRQWLRKQYWPTVASKEDPERFARRLTDHRHDQSNLNTAPAVAPQGDRIAYFSDRRQYTDVYLMSALDGKVLRRVIRGERNVHFETIPSFRSSITWSADGQRLALTAKSAGKDVLYVVSAGSGRILRHFELPCDALSYPSWSPVADSIVVVGVDDGRSDLWLVDAARGARRRLTDDSYDEKDPTWTPDGRTITFSSDRLAPVVLHPMRRERGFGAYGIFGLDLGTGQVTRTIDTFGDDHAPAWSSDGRKLAFVSDREGTPNIYLFDRADSSLTQLTDVLGGVQSLSWSRQNDRLVFSAFNRGGFDVFAVKEPLSLDGVLARLRHQVPGAVLSTAEALASGVDSTQVHPGRGALASGWPDSVSTPAGADTLAAVAEHEQRFELGGHSDSTLADLPPPGPWARGEHSFPAVRDTVPRLPTTVPLVDQGGPFAVPDSVLGQSPSRYHVRLAPDYAGAGFYAASGFGFVGSTQFVFSDFLGDHNLYVATDIFSSSLEETNALAIYNYLPRRWDLGFGMFHFKNYFSSSVTTLGEQLGSPRLFSERNFGALLSASYPFDRFRRAEFNFTQMFSERTLFVEDELGNASPQDKTFRSVTSPSVSLIGDNALFGLYGPVNGQRYNLTCGPSFAWFEHGLAYQTYTLDMRRYWDLTHGYTFAGRVLTGLSDGRDAQTFQVGGFSTLRGYRDFDLLGSRVAIVNAELRFPFIQQLGVVGPVPVGIFNLRGAVFGDMGAIWDRGQPLRFSRRVDGNRRLADPKLGFGVGLRTALYFLILKLDAAWNTDFGYVSQPRWHFSVGPEF</sequence>
<evidence type="ECO:0000313" key="8">
    <source>
        <dbReference type="Proteomes" id="UP000320184"/>
    </source>
</evidence>
<dbReference type="PANTHER" id="PTHR36842:SF1">
    <property type="entry name" value="PROTEIN TOLB"/>
    <property type="match status" value="1"/>
</dbReference>
<dbReference type="Proteomes" id="UP000320184">
    <property type="component" value="Unassembled WGS sequence"/>
</dbReference>
<dbReference type="Pfam" id="PF01103">
    <property type="entry name" value="Omp85"/>
    <property type="match status" value="1"/>
</dbReference>
<proteinExistence type="inferred from homology"/>
<evidence type="ECO:0000259" key="6">
    <source>
        <dbReference type="Pfam" id="PF13485"/>
    </source>
</evidence>
<dbReference type="PANTHER" id="PTHR36842">
    <property type="entry name" value="PROTEIN TOLB HOMOLOG"/>
    <property type="match status" value="1"/>
</dbReference>
<keyword evidence="4" id="KW-0732">Signal</keyword>
<dbReference type="EMBL" id="VBOT01000043">
    <property type="protein sequence ID" value="TMQ52135.1"/>
    <property type="molecule type" value="Genomic_DNA"/>
</dbReference>
<reference evidence="7 8" key="1">
    <citation type="journal article" date="2019" name="Nat. Microbiol.">
        <title>Mediterranean grassland soil C-N compound turnover is dependent on rainfall and depth, and is mediated by genomically divergent microorganisms.</title>
        <authorList>
            <person name="Diamond S."/>
            <person name="Andeer P.F."/>
            <person name="Li Z."/>
            <person name="Crits-Christoph A."/>
            <person name="Burstein D."/>
            <person name="Anantharaman K."/>
            <person name="Lane K.R."/>
            <person name="Thomas B.C."/>
            <person name="Pan C."/>
            <person name="Northen T.R."/>
            <person name="Banfield J.F."/>
        </authorList>
    </citation>
    <scope>NUCLEOTIDE SEQUENCE [LARGE SCALE GENOMIC DNA]</scope>
    <source>
        <strain evidence="7">WS_3</strain>
    </source>
</reference>
<evidence type="ECO:0000313" key="7">
    <source>
        <dbReference type="EMBL" id="TMQ52135.1"/>
    </source>
</evidence>
<dbReference type="GO" id="GO:0019867">
    <property type="term" value="C:outer membrane"/>
    <property type="evidence" value="ECO:0007669"/>
    <property type="project" value="InterPro"/>
</dbReference>
<dbReference type="InterPro" id="IPR011042">
    <property type="entry name" value="6-blade_b-propeller_TolB-like"/>
</dbReference>
<protein>
    <submittedName>
        <fullName evidence="7">Uncharacterized protein</fullName>
    </submittedName>
</protein>
<gene>
    <name evidence="7" type="ORF">E6K73_03760</name>
</gene>
<accession>A0A538SL81</accession>
<dbReference type="Gene3D" id="2.120.10.30">
    <property type="entry name" value="TolB, C-terminal domain"/>
    <property type="match status" value="3"/>
</dbReference>
<organism evidence="7 8">
    <name type="scientific">Eiseniibacteriota bacterium</name>
    <dbReference type="NCBI Taxonomy" id="2212470"/>
    <lineage>
        <taxon>Bacteria</taxon>
        <taxon>Candidatus Eiseniibacteriota</taxon>
    </lineage>
</organism>
<dbReference type="Pfam" id="PF13485">
    <property type="entry name" value="Peptidase_MA_2"/>
    <property type="match status" value="1"/>
</dbReference>
<evidence type="ECO:0000256" key="3">
    <source>
        <dbReference type="ARBA" id="ARBA00023136"/>
    </source>
</evidence>
<evidence type="ECO:0000256" key="1">
    <source>
        <dbReference type="ARBA" id="ARBA00004370"/>
    </source>
</evidence>
<evidence type="ECO:0000256" key="4">
    <source>
        <dbReference type="SAM" id="SignalP"/>
    </source>
</evidence>
<dbReference type="InterPro" id="IPR039568">
    <property type="entry name" value="Peptidase_MA-like_dom"/>
</dbReference>
<comment type="subcellular location">
    <subcellularLocation>
        <location evidence="1">Membrane</location>
    </subcellularLocation>
</comment>
<dbReference type="Pfam" id="PF07676">
    <property type="entry name" value="PD40"/>
    <property type="match status" value="3"/>
</dbReference>
<feature type="domain" description="Bacterial surface antigen (D15)" evidence="5">
    <location>
        <begin position="769"/>
        <end position="1056"/>
    </location>
</feature>
<dbReference type="SUPFAM" id="SSF82171">
    <property type="entry name" value="DPP6 N-terminal domain-like"/>
    <property type="match status" value="1"/>
</dbReference>
<keyword evidence="3" id="KW-0472">Membrane</keyword>
<feature type="chain" id="PRO_5021784751" evidence="4">
    <location>
        <begin position="26"/>
        <end position="1056"/>
    </location>
</feature>
<dbReference type="AlphaFoldDB" id="A0A538SL81"/>
<feature type="signal peptide" evidence="4">
    <location>
        <begin position="1"/>
        <end position="25"/>
    </location>
</feature>
<evidence type="ECO:0000256" key="2">
    <source>
        <dbReference type="ARBA" id="ARBA00009820"/>
    </source>
</evidence>
<dbReference type="SUPFAM" id="SSF55486">
    <property type="entry name" value="Metalloproteases ('zincins'), catalytic domain"/>
    <property type="match status" value="1"/>
</dbReference>
<comment type="similarity">
    <text evidence="2">Belongs to the TolB family.</text>
</comment>
<comment type="caution">
    <text evidence="7">The sequence shown here is derived from an EMBL/GenBank/DDBJ whole genome shotgun (WGS) entry which is preliminary data.</text>
</comment>
<dbReference type="Gene3D" id="2.40.160.50">
    <property type="entry name" value="membrane protein fhac: a member of the omp85/tpsb transporter family"/>
    <property type="match status" value="1"/>
</dbReference>
<evidence type="ECO:0000259" key="5">
    <source>
        <dbReference type="Pfam" id="PF01103"/>
    </source>
</evidence>
<feature type="domain" description="Peptidase MA-like" evidence="6">
    <location>
        <begin position="77"/>
        <end position="268"/>
    </location>
</feature>